<organism evidence="1 2">
    <name type="scientific">Trichonephila clavata</name>
    <name type="common">Joro spider</name>
    <name type="synonym">Nephila clavata</name>
    <dbReference type="NCBI Taxonomy" id="2740835"/>
    <lineage>
        <taxon>Eukaryota</taxon>
        <taxon>Metazoa</taxon>
        <taxon>Ecdysozoa</taxon>
        <taxon>Arthropoda</taxon>
        <taxon>Chelicerata</taxon>
        <taxon>Arachnida</taxon>
        <taxon>Araneae</taxon>
        <taxon>Araneomorphae</taxon>
        <taxon>Entelegynae</taxon>
        <taxon>Araneoidea</taxon>
        <taxon>Nephilidae</taxon>
        <taxon>Trichonephila</taxon>
    </lineage>
</organism>
<name>A0A8X6M6U8_TRICU</name>
<gene>
    <name evidence="1" type="ORF">TNCT_171201</name>
</gene>
<accession>A0A8X6M6U8</accession>
<dbReference type="EMBL" id="BMAO01019870">
    <property type="protein sequence ID" value="GFR33504.1"/>
    <property type="molecule type" value="Genomic_DNA"/>
</dbReference>
<reference evidence="1" key="1">
    <citation type="submission" date="2020-07" db="EMBL/GenBank/DDBJ databases">
        <title>Multicomponent nature underlies the extraordinary mechanical properties of spider dragline silk.</title>
        <authorList>
            <person name="Kono N."/>
            <person name="Nakamura H."/>
            <person name="Mori M."/>
            <person name="Yoshida Y."/>
            <person name="Ohtoshi R."/>
            <person name="Malay A.D."/>
            <person name="Moran D.A.P."/>
            <person name="Tomita M."/>
            <person name="Numata K."/>
            <person name="Arakawa K."/>
        </authorList>
    </citation>
    <scope>NUCLEOTIDE SEQUENCE</scope>
</reference>
<proteinExistence type="predicted"/>
<protein>
    <submittedName>
        <fullName evidence="1">Uncharacterized protein</fullName>
    </submittedName>
</protein>
<sequence>MSTIRLSTACRITTKMNIQRHENLVVDILGLQPPTKTVICVCKLGIIGEFKPVLFFVYCDTIRNSDIRQTICKYLHESQLYSTRPFGCHLTEKLSYSGVLDHIH</sequence>
<evidence type="ECO:0000313" key="1">
    <source>
        <dbReference type="EMBL" id="GFR33504.1"/>
    </source>
</evidence>
<evidence type="ECO:0000313" key="2">
    <source>
        <dbReference type="Proteomes" id="UP000887116"/>
    </source>
</evidence>
<dbReference type="Proteomes" id="UP000887116">
    <property type="component" value="Unassembled WGS sequence"/>
</dbReference>
<dbReference type="AlphaFoldDB" id="A0A8X6M6U8"/>
<comment type="caution">
    <text evidence="1">The sequence shown here is derived from an EMBL/GenBank/DDBJ whole genome shotgun (WGS) entry which is preliminary data.</text>
</comment>
<keyword evidence="2" id="KW-1185">Reference proteome</keyword>